<evidence type="ECO:0000313" key="2">
    <source>
        <dbReference type="EMBL" id="CAB4731591.1"/>
    </source>
</evidence>
<organism evidence="1">
    <name type="scientific">freshwater metagenome</name>
    <dbReference type="NCBI Taxonomy" id="449393"/>
    <lineage>
        <taxon>unclassified sequences</taxon>
        <taxon>metagenomes</taxon>
        <taxon>ecological metagenomes</taxon>
    </lineage>
</organism>
<dbReference type="EMBL" id="CAFBRY010000024">
    <property type="protein sequence ID" value="CAB5147923.1"/>
    <property type="molecule type" value="Genomic_DNA"/>
</dbReference>
<reference evidence="1" key="1">
    <citation type="submission" date="2020-05" db="EMBL/GenBank/DDBJ databases">
        <authorList>
            <person name="Chiriac C."/>
            <person name="Salcher M."/>
            <person name="Ghai R."/>
            <person name="Kavagutti S V."/>
        </authorList>
    </citation>
    <scope>NUCLEOTIDE SEQUENCE</scope>
</reference>
<dbReference type="EMBL" id="CAEZYO010000023">
    <property type="protein sequence ID" value="CAB4731591.1"/>
    <property type="molecule type" value="Genomic_DNA"/>
</dbReference>
<accession>A0A6J5ZIY0</accession>
<gene>
    <name evidence="2" type="ORF">UFOPK2731_00871</name>
    <name evidence="3" type="ORF">UFOPK3161_00889</name>
    <name evidence="1" type="ORF">UFOPK3962_00962</name>
    <name evidence="4" type="ORF">UFOPK4427_00902</name>
</gene>
<dbReference type="EMBL" id="CAESAH010000027">
    <property type="protein sequence ID" value="CAB4340759.1"/>
    <property type="molecule type" value="Genomic_DNA"/>
</dbReference>
<sequence length="130" mass="14166">MPARMGFKEGDLILEVGRASDCDESLREQVCAITQSQFVDSDFQEVVDGVIIWWRDGDGDLVDELMDALTYLSETGPIWVLTPKVGRDGHVEPSDIQDAAPTAGLSQTSSISIAPDWSASRLVARKAGKR</sequence>
<protein>
    <submittedName>
        <fullName evidence="1">Unannotated protein</fullName>
    </submittedName>
</protein>
<name>A0A6J5ZIY0_9ZZZZ</name>
<evidence type="ECO:0000313" key="1">
    <source>
        <dbReference type="EMBL" id="CAB4340759.1"/>
    </source>
</evidence>
<dbReference type="EMBL" id="CAFABC010000022">
    <property type="protein sequence ID" value="CAB4825832.1"/>
    <property type="molecule type" value="Genomic_DNA"/>
</dbReference>
<dbReference type="AlphaFoldDB" id="A0A6J5ZIY0"/>
<dbReference type="InterPro" id="IPR021412">
    <property type="entry name" value="DUF3052"/>
</dbReference>
<proteinExistence type="predicted"/>
<evidence type="ECO:0000313" key="3">
    <source>
        <dbReference type="EMBL" id="CAB4825832.1"/>
    </source>
</evidence>
<evidence type="ECO:0000313" key="4">
    <source>
        <dbReference type="EMBL" id="CAB5147923.1"/>
    </source>
</evidence>
<dbReference type="Pfam" id="PF11253">
    <property type="entry name" value="DUF3052"/>
    <property type="match status" value="1"/>
</dbReference>